<keyword evidence="2" id="KW-1185">Reference proteome</keyword>
<organism evidence="1 2">
    <name type="scientific">Marivirga aurantiaca</name>
    <dbReference type="NCBI Taxonomy" id="2802615"/>
    <lineage>
        <taxon>Bacteria</taxon>
        <taxon>Pseudomonadati</taxon>
        <taxon>Bacteroidota</taxon>
        <taxon>Cytophagia</taxon>
        <taxon>Cytophagales</taxon>
        <taxon>Marivirgaceae</taxon>
        <taxon>Marivirga</taxon>
    </lineage>
</organism>
<dbReference type="PANTHER" id="PTHR34817:SF1">
    <property type="entry name" value="NUCLEOTIDYLTRANSFERASE"/>
    <property type="match status" value="1"/>
</dbReference>
<dbReference type="PANTHER" id="PTHR34817">
    <property type="entry name" value="NUCLEOTIDYLTRANSFERASE"/>
    <property type="match status" value="1"/>
</dbReference>
<comment type="caution">
    <text evidence="1">The sequence shown here is derived from an EMBL/GenBank/DDBJ whole genome shotgun (WGS) entry which is preliminary data.</text>
</comment>
<protein>
    <submittedName>
        <fullName evidence="1">Nucleotidyltransferase domain-containing protein</fullName>
    </submittedName>
</protein>
<evidence type="ECO:0000313" key="2">
    <source>
        <dbReference type="Proteomes" id="UP000611723"/>
    </source>
</evidence>
<dbReference type="InterPro" id="IPR018775">
    <property type="entry name" value="RlaP"/>
</dbReference>
<dbReference type="EMBL" id="JAEQBW010000006">
    <property type="protein sequence ID" value="MBK6266082.1"/>
    <property type="molecule type" value="Genomic_DNA"/>
</dbReference>
<dbReference type="Proteomes" id="UP000611723">
    <property type="component" value="Unassembled WGS sequence"/>
</dbReference>
<dbReference type="Pfam" id="PF10127">
    <property type="entry name" value="RlaP"/>
    <property type="match status" value="1"/>
</dbReference>
<accession>A0A935CAA2</accession>
<sequence length="353" mass="40922">MTIEDLRDKGLIILECISGSKAYGLDTPSSDLDIKGVFILPKEAYYGLTYTPQVNNETNDIVFYEFGRFMELLSLNNPNILELLNTPESAIIYKHPFLNEINSELILSKLCNNTFGKFALSQIKKAKGLKKKIVNPVAKERKSVLSFCFVNYDQGAIPLLKYLEIKGWQQEHCGLVNIPHMKDVYGLYYSAQLGFSGVLRGKESNDICLSSIPKGTKQEALMYFNRNGYSTYCKEYREYWDWVDKRNDDRYENTKSHGKNYDSKNMMHVFRLLEMAIEIGNEKKVNVKRPNRDFLLDIKAGKFEYEELLKMAGLKQTEMESAFESSSLPDNPDLELINELTYRLRDKFYNHRE</sequence>
<gene>
    <name evidence="1" type="ORF">JKA74_13645</name>
</gene>
<reference evidence="1" key="1">
    <citation type="submission" date="2021-01" db="EMBL/GenBank/DDBJ databases">
        <title>Marivirga aurantiaca sp. nov., isolated from intertidal surface sediments.</title>
        <authorList>
            <person name="Zhang M."/>
        </authorList>
    </citation>
    <scope>NUCLEOTIDE SEQUENCE</scope>
    <source>
        <strain evidence="1">S37H4</strain>
    </source>
</reference>
<name>A0A935CAA2_9BACT</name>
<dbReference type="RefSeq" id="WP_201431762.1">
    <property type="nucleotide sequence ID" value="NZ_JAEQBW010000006.1"/>
</dbReference>
<proteinExistence type="predicted"/>
<dbReference type="AlphaFoldDB" id="A0A935CAA2"/>
<evidence type="ECO:0000313" key="1">
    <source>
        <dbReference type="EMBL" id="MBK6266082.1"/>
    </source>
</evidence>